<dbReference type="SMART" id="SM00501">
    <property type="entry name" value="BRIGHT"/>
    <property type="match status" value="1"/>
</dbReference>
<name>A0AAV7EJ42_ARIFI</name>
<dbReference type="InterPro" id="IPR009071">
    <property type="entry name" value="HMG_box_dom"/>
</dbReference>
<dbReference type="PROSITE" id="PS50118">
    <property type="entry name" value="HMG_BOX_2"/>
    <property type="match status" value="1"/>
</dbReference>
<gene>
    <name evidence="5" type="ORF">H6P81_008818</name>
</gene>
<dbReference type="PROSITE" id="PS51011">
    <property type="entry name" value="ARID"/>
    <property type="match status" value="1"/>
</dbReference>
<dbReference type="SMART" id="SM00398">
    <property type="entry name" value="HMG"/>
    <property type="match status" value="1"/>
</dbReference>
<evidence type="ECO:0000259" key="4">
    <source>
        <dbReference type="PROSITE" id="PS51011"/>
    </source>
</evidence>
<proteinExistence type="predicted"/>
<dbReference type="Pfam" id="PF00505">
    <property type="entry name" value="HMG_box"/>
    <property type="match status" value="1"/>
</dbReference>
<dbReference type="CDD" id="cd16872">
    <property type="entry name" value="ARID_HMGB9-like"/>
    <property type="match status" value="1"/>
</dbReference>
<keyword evidence="1" id="KW-0238">DNA-binding</keyword>
<comment type="caution">
    <text evidence="5">The sequence shown here is derived from an EMBL/GenBank/DDBJ whole genome shotgun (WGS) entry which is preliminary data.</text>
</comment>
<dbReference type="SMART" id="SM01014">
    <property type="entry name" value="ARID"/>
    <property type="match status" value="1"/>
</dbReference>
<dbReference type="Gene3D" id="1.10.150.60">
    <property type="entry name" value="ARID DNA-binding domain"/>
    <property type="match status" value="1"/>
</dbReference>
<dbReference type="CDD" id="cd22009">
    <property type="entry name" value="HMG-box_AtHMGB9-like"/>
    <property type="match status" value="1"/>
</dbReference>
<accession>A0AAV7EJ42</accession>
<evidence type="ECO:0000256" key="1">
    <source>
        <dbReference type="PROSITE-ProRule" id="PRU00267"/>
    </source>
</evidence>
<feature type="region of interest" description="Disordered" evidence="2">
    <location>
        <begin position="1"/>
        <end position="27"/>
    </location>
</feature>
<evidence type="ECO:0000259" key="3">
    <source>
        <dbReference type="PROSITE" id="PS50118"/>
    </source>
</evidence>
<organism evidence="5 6">
    <name type="scientific">Aristolochia fimbriata</name>
    <name type="common">White veined hardy Dutchman's pipe vine</name>
    <dbReference type="NCBI Taxonomy" id="158543"/>
    <lineage>
        <taxon>Eukaryota</taxon>
        <taxon>Viridiplantae</taxon>
        <taxon>Streptophyta</taxon>
        <taxon>Embryophyta</taxon>
        <taxon>Tracheophyta</taxon>
        <taxon>Spermatophyta</taxon>
        <taxon>Magnoliopsida</taxon>
        <taxon>Magnoliidae</taxon>
        <taxon>Piperales</taxon>
        <taxon>Aristolochiaceae</taxon>
        <taxon>Aristolochia</taxon>
    </lineage>
</organism>
<feature type="domain" description="HMG box" evidence="3">
    <location>
        <begin position="235"/>
        <end position="302"/>
    </location>
</feature>
<dbReference type="InterPro" id="IPR036910">
    <property type="entry name" value="HMG_box_dom_sf"/>
</dbReference>
<dbReference type="EMBL" id="JAINDJ010000004">
    <property type="protein sequence ID" value="KAG9448853.1"/>
    <property type="molecule type" value="Genomic_DNA"/>
</dbReference>
<dbReference type="PANTHER" id="PTHR46691:SF6">
    <property type="entry name" value="HIGH MOBILITY GROUP B PROTEIN 10-RELATED"/>
    <property type="match status" value="1"/>
</dbReference>
<protein>
    <recommendedName>
        <fullName evidence="7">High mobility group B protein 10</fullName>
    </recommendedName>
</protein>
<dbReference type="SUPFAM" id="SSF46774">
    <property type="entry name" value="ARID-like"/>
    <property type="match status" value="1"/>
</dbReference>
<feature type="DNA-binding region" description="HMG box" evidence="1">
    <location>
        <begin position="235"/>
        <end position="302"/>
    </location>
</feature>
<dbReference type="GO" id="GO:0005634">
    <property type="term" value="C:nucleus"/>
    <property type="evidence" value="ECO:0007669"/>
    <property type="project" value="UniProtKB-UniRule"/>
</dbReference>
<dbReference type="PANTHER" id="PTHR46691">
    <property type="entry name" value="HIGH MOBILITY GROUP B PROTEIN 9"/>
    <property type="match status" value="1"/>
</dbReference>
<dbReference type="GO" id="GO:0003677">
    <property type="term" value="F:DNA binding"/>
    <property type="evidence" value="ECO:0007669"/>
    <property type="project" value="UniProtKB-UniRule"/>
</dbReference>
<evidence type="ECO:0000313" key="5">
    <source>
        <dbReference type="EMBL" id="KAG9448853.1"/>
    </source>
</evidence>
<evidence type="ECO:0000256" key="2">
    <source>
        <dbReference type="SAM" id="MobiDB-lite"/>
    </source>
</evidence>
<evidence type="ECO:0000313" key="6">
    <source>
        <dbReference type="Proteomes" id="UP000825729"/>
    </source>
</evidence>
<dbReference type="InterPro" id="IPR045303">
    <property type="entry name" value="ARID_HMGB9-like"/>
</dbReference>
<feature type="compositionally biased region" description="Basic residues" evidence="2">
    <location>
        <begin position="217"/>
        <end position="227"/>
    </location>
</feature>
<dbReference type="SUPFAM" id="SSF47095">
    <property type="entry name" value="HMG-box"/>
    <property type="match status" value="1"/>
</dbReference>
<evidence type="ECO:0008006" key="7">
    <source>
        <dbReference type="Google" id="ProtNLM"/>
    </source>
</evidence>
<reference evidence="5 6" key="1">
    <citation type="submission" date="2021-07" db="EMBL/GenBank/DDBJ databases">
        <title>The Aristolochia fimbriata genome: insights into angiosperm evolution, floral development and chemical biosynthesis.</title>
        <authorList>
            <person name="Jiao Y."/>
        </authorList>
    </citation>
    <scope>NUCLEOTIDE SEQUENCE [LARGE SCALE GENOMIC DNA]</scope>
    <source>
        <strain evidence="5">IBCAS-2021</strain>
        <tissue evidence="5">Leaf</tissue>
    </source>
</reference>
<dbReference type="Pfam" id="PF01388">
    <property type="entry name" value="ARID"/>
    <property type="match status" value="1"/>
</dbReference>
<feature type="domain" description="ARID" evidence="4">
    <location>
        <begin position="39"/>
        <end position="130"/>
    </location>
</feature>
<dbReference type="Proteomes" id="UP000825729">
    <property type="component" value="Unassembled WGS sequence"/>
</dbReference>
<feature type="region of interest" description="Disordered" evidence="2">
    <location>
        <begin position="216"/>
        <end position="240"/>
    </location>
</feature>
<dbReference type="Gene3D" id="1.10.30.10">
    <property type="entry name" value="High mobility group box domain"/>
    <property type="match status" value="1"/>
</dbReference>
<keyword evidence="1" id="KW-0539">Nucleus</keyword>
<dbReference type="InterPro" id="IPR036431">
    <property type="entry name" value="ARID_dom_sf"/>
</dbReference>
<dbReference type="InterPro" id="IPR001606">
    <property type="entry name" value="ARID_dom"/>
</dbReference>
<dbReference type="AlphaFoldDB" id="A0AAV7EJ42"/>
<feature type="compositionally biased region" description="Polar residues" evidence="2">
    <location>
        <begin position="1"/>
        <end position="15"/>
    </location>
</feature>
<sequence length="311" mass="34577">MSVDVSGNASVSTPAEPTGKDSGAAASYPSPVARYEEVVGDSDMFTATLKNLHTALGTKFMIPTIGGKALDLHRLFVEVTSRGGLEQVIRDRKWRDVIALFSFPSTITNASFVLRKYYISLLHDYEQIYFFREQQLPVSTGGSTCVSVQGQVEVAAPPILDSDIAGDKLTVGSLVTGTIKGKFDNGYIVSVSHGSEKLQGILYHASVGLPSFSSALPRRRSRRRSRRSIRDPSRPKSNRSGYNFFFQEHYAKLKPFYHGEETAITQKIGHLWSSLTEADREVYQAQGVKDKERYQKEMMEYRRSCIASNPS</sequence>
<keyword evidence="6" id="KW-1185">Reference proteome</keyword>